<dbReference type="AlphaFoldDB" id="A0A7Z0RVR1"/>
<dbReference type="Pfam" id="PF10679">
    <property type="entry name" value="DUF2491"/>
    <property type="match status" value="1"/>
</dbReference>
<accession>A0A7Z0RVR1</accession>
<keyword evidence="2" id="KW-1185">Reference proteome</keyword>
<protein>
    <submittedName>
        <fullName evidence="1">DUF2491 family protein</fullName>
    </submittedName>
</protein>
<dbReference type="EMBL" id="JACCDF010000014">
    <property type="protein sequence ID" value="NYS62001.1"/>
    <property type="molecule type" value="Genomic_DNA"/>
</dbReference>
<name>A0A7Z0RVR1_9GAMM</name>
<dbReference type="InterPro" id="IPR019621">
    <property type="entry name" value="DUF2491"/>
</dbReference>
<organism evidence="1 2">
    <name type="scientific">Vreelandella salicampi</name>
    <dbReference type="NCBI Taxonomy" id="1449798"/>
    <lineage>
        <taxon>Bacteria</taxon>
        <taxon>Pseudomonadati</taxon>
        <taxon>Pseudomonadota</taxon>
        <taxon>Gammaproteobacteria</taxon>
        <taxon>Oceanospirillales</taxon>
        <taxon>Halomonadaceae</taxon>
        <taxon>Vreelandella</taxon>
    </lineage>
</organism>
<sequence>MLESFKTLLRSRSGRAQDRHAAHLHARSKGLPVGMTPEDFAGLRLGGMVSLDMLALKAFDGLRFDSSWSGEPQHIAAVGVVELGQGEQLVRFYLANDTWIQASVANQQVFEYKVFDFWEAADLADVEFDRQINAPEGKSLPSTLGHVVFELPAESGEAKPTVYARVWGDPEASWSPPVMLEEQVVSSGDTNTSSFTTHHHCMLYEREDAGSDRFEYILLSAEANPVDDTYQRVTSLGVDIRALVIDAH</sequence>
<reference evidence="1 2" key="1">
    <citation type="journal article" date="2015" name="Int. J. Syst. Evol. Microbiol.">
        <title>Halomonas salicampi sp. nov., a halotolerant and alkalitolerant bacterium isolated from a saltern soil.</title>
        <authorList>
            <person name="Lee J.C."/>
            <person name="Kim Y.S."/>
            <person name="Yun B.S."/>
            <person name="Whang K.S."/>
        </authorList>
    </citation>
    <scope>NUCLEOTIDE SEQUENCE [LARGE SCALE GENOMIC DNA]</scope>
    <source>
        <strain evidence="1 2">BH103</strain>
    </source>
</reference>
<proteinExistence type="predicted"/>
<comment type="caution">
    <text evidence="1">The sequence shown here is derived from an EMBL/GenBank/DDBJ whole genome shotgun (WGS) entry which is preliminary data.</text>
</comment>
<dbReference type="Proteomes" id="UP000586119">
    <property type="component" value="Unassembled WGS sequence"/>
</dbReference>
<evidence type="ECO:0000313" key="2">
    <source>
        <dbReference type="Proteomes" id="UP000586119"/>
    </source>
</evidence>
<evidence type="ECO:0000313" key="1">
    <source>
        <dbReference type="EMBL" id="NYS62001.1"/>
    </source>
</evidence>
<dbReference type="RefSeq" id="WP_179931264.1">
    <property type="nucleotide sequence ID" value="NZ_JACCDF010000014.1"/>
</dbReference>
<gene>
    <name evidence="1" type="ORF">HZS81_14680</name>
</gene>